<evidence type="ECO:0000313" key="1">
    <source>
        <dbReference type="EMBL" id="EFE48283.1"/>
    </source>
</evidence>
<dbReference type="EMBL" id="ADBF01000256">
    <property type="protein sequence ID" value="EFE48283.1"/>
    <property type="molecule type" value="Genomic_DNA"/>
</dbReference>
<organism evidence="1 2">
    <name type="scientific">Neisseria elongata subsp. glycolytica ATCC 29315</name>
    <dbReference type="NCBI Taxonomy" id="546263"/>
    <lineage>
        <taxon>Bacteria</taxon>
        <taxon>Pseudomonadati</taxon>
        <taxon>Pseudomonadota</taxon>
        <taxon>Betaproteobacteria</taxon>
        <taxon>Neisseriales</taxon>
        <taxon>Neisseriaceae</taxon>
        <taxon>Neisseria</taxon>
    </lineage>
</organism>
<gene>
    <name evidence="1" type="ORF">NEIELOOT_02922</name>
</gene>
<proteinExistence type="predicted"/>
<comment type="caution">
    <text evidence="1">The sequence shown here is derived from an EMBL/GenBank/DDBJ whole genome shotgun (WGS) entry which is preliminary data.</text>
</comment>
<accession>D4DV06</accession>
<evidence type="ECO:0000313" key="2">
    <source>
        <dbReference type="Proteomes" id="UP000005536"/>
    </source>
</evidence>
<dbReference type="Proteomes" id="UP000005536">
    <property type="component" value="Unassembled WGS sequence"/>
</dbReference>
<name>D4DV06_NEIEG</name>
<reference evidence="1 2" key="1">
    <citation type="submission" date="2010-02" db="EMBL/GenBank/DDBJ databases">
        <authorList>
            <person name="Weinstock G."/>
            <person name="Sodergren E."/>
            <person name="Clifton S."/>
            <person name="Fulton L."/>
            <person name="Fulton B."/>
            <person name="Courtney L."/>
            <person name="Fronick C."/>
            <person name="Harrison M."/>
            <person name="Strong C."/>
            <person name="Farmer C."/>
            <person name="Delahaunty K."/>
            <person name="Markovic C."/>
            <person name="Hall O."/>
            <person name="Minx P."/>
            <person name="Tomlinson C."/>
            <person name="Mitreva M."/>
            <person name="Nelson J."/>
            <person name="Hou S."/>
            <person name="Wollam A."/>
            <person name="Pepin K.H."/>
            <person name="Johnson M."/>
            <person name="Bhonagiri V."/>
            <person name="Zhang X."/>
            <person name="Suruliraj S."/>
            <person name="Warren W."/>
            <person name="Chinwalla A."/>
            <person name="Mardis E.R."/>
            <person name="Wilson R.K."/>
        </authorList>
    </citation>
    <scope>NUCLEOTIDE SEQUENCE [LARGE SCALE GENOMIC DNA]</scope>
    <source>
        <strain evidence="1 2">ATCC 29315</strain>
    </source>
</reference>
<dbReference type="AlphaFoldDB" id="D4DV06"/>
<protein>
    <submittedName>
        <fullName evidence="1">Uncharacterized protein</fullName>
    </submittedName>
</protein>
<sequence length="56" mass="6500">MLTVRVWIKSALFHSYGRGRCFLGREQYMTRPSDSLNRLPDGVFCYINQRCSAGNQ</sequence>